<protein>
    <submittedName>
        <fullName evidence="1">Uncharacterized protein</fullName>
    </submittedName>
</protein>
<proteinExistence type="predicted"/>
<name>A0A255ZQA3_9FLAO</name>
<reference evidence="1 2" key="1">
    <citation type="submission" date="2017-07" db="EMBL/GenBank/DDBJ databases">
        <title>Flavobacterium cyanobacteriorum sp. nov., isolated from cyanobacterial aggregates in a eutrophic lake.</title>
        <authorList>
            <person name="Cai H."/>
        </authorList>
    </citation>
    <scope>NUCLEOTIDE SEQUENCE [LARGE SCALE GENOMIC DNA]</scope>
    <source>
        <strain evidence="1 2">TH167</strain>
    </source>
</reference>
<evidence type="ECO:0000313" key="2">
    <source>
        <dbReference type="Proteomes" id="UP000216035"/>
    </source>
</evidence>
<dbReference type="OrthoDB" id="979203at2"/>
<evidence type="ECO:0000313" key="1">
    <source>
        <dbReference type="EMBL" id="OYQ43589.1"/>
    </source>
</evidence>
<dbReference type="RefSeq" id="WP_094486556.1">
    <property type="nucleotide sequence ID" value="NZ_NOXX01000201.1"/>
</dbReference>
<accession>A0A255ZQA3</accession>
<keyword evidence="2" id="KW-1185">Reference proteome</keyword>
<dbReference type="EMBL" id="NOXX01000201">
    <property type="protein sequence ID" value="OYQ43589.1"/>
    <property type="molecule type" value="Genomic_DNA"/>
</dbReference>
<dbReference type="InterPro" id="IPR046153">
    <property type="entry name" value="DUF6155"/>
</dbReference>
<gene>
    <name evidence="1" type="ORF">CHX27_09590</name>
</gene>
<dbReference type="Proteomes" id="UP000216035">
    <property type="component" value="Unassembled WGS sequence"/>
</dbReference>
<dbReference type="Pfam" id="PF19652">
    <property type="entry name" value="DUF6155"/>
    <property type="match status" value="1"/>
</dbReference>
<comment type="caution">
    <text evidence="1">The sequence shown here is derived from an EMBL/GenBank/DDBJ whole genome shotgun (WGS) entry which is preliminary data.</text>
</comment>
<organism evidence="1 2">
    <name type="scientific">Flavobacterium aurantiibacter</name>
    <dbReference type="NCBI Taxonomy" id="2023067"/>
    <lineage>
        <taxon>Bacteria</taxon>
        <taxon>Pseudomonadati</taxon>
        <taxon>Bacteroidota</taxon>
        <taxon>Flavobacteriia</taxon>
        <taxon>Flavobacteriales</taxon>
        <taxon>Flavobacteriaceae</taxon>
        <taxon>Flavobacterium</taxon>
    </lineage>
</organism>
<sequence length="181" mass="21699">MSKRALKKYISEMPREPLEDLVTLLYDKFKPVKVYFDFVFAPQTQKMIDAAKVKIEAEYFPKTLKRAKLRRTVANNFIKHFISLEMAPEKIIELMFFNIQLQLKYSRKRYIRHENFYKGTYTNFVQLIKFSMQHGFYADNQREIAQIIQDVEIQNWPNATNFADIHAELLSKSEFQKLLEK</sequence>
<dbReference type="AlphaFoldDB" id="A0A255ZQA3"/>